<dbReference type="NCBIfam" id="NF047646">
    <property type="entry name" value="REP_Tyr_transpos"/>
    <property type="match status" value="1"/>
</dbReference>
<dbReference type="RefSeq" id="WP_082161372.1">
    <property type="nucleotide sequence ID" value="NZ_CBTJ020000108.1"/>
</dbReference>
<dbReference type="PANTHER" id="PTHR36966:SF1">
    <property type="entry name" value="REP-ASSOCIATED TYROSINE TRANSPOSASE"/>
    <property type="match status" value="1"/>
</dbReference>
<dbReference type="GO" id="GO:0006313">
    <property type="term" value="P:DNA transposition"/>
    <property type="evidence" value="ECO:0007669"/>
    <property type="project" value="InterPro"/>
</dbReference>
<organism evidence="2 3">
    <name type="scientific">Candidatus Competibacter denitrificans Run_A_D11</name>
    <dbReference type="NCBI Taxonomy" id="1400863"/>
    <lineage>
        <taxon>Bacteria</taxon>
        <taxon>Pseudomonadati</taxon>
        <taxon>Pseudomonadota</taxon>
        <taxon>Gammaproteobacteria</taxon>
        <taxon>Candidatus Competibacteraceae</taxon>
        <taxon>Candidatus Competibacter</taxon>
    </lineage>
</organism>
<dbReference type="Proteomes" id="UP000035760">
    <property type="component" value="Unassembled WGS sequence"/>
</dbReference>
<dbReference type="SMART" id="SM01321">
    <property type="entry name" value="Y1_Tnp"/>
    <property type="match status" value="1"/>
</dbReference>
<gene>
    <name evidence="2" type="ORF">BN873_950078</name>
</gene>
<dbReference type="InterPro" id="IPR002686">
    <property type="entry name" value="Transposase_17"/>
</dbReference>
<dbReference type="SUPFAM" id="SSF143422">
    <property type="entry name" value="Transposase IS200-like"/>
    <property type="match status" value="1"/>
</dbReference>
<dbReference type="AlphaFoldDB" id="W6MCW2"/>
<dbReference type="GO" id="GO:0004803">
    <property type="term" value="F:transposase activity"/>
    <property type="evidence" value="ECO:0007669"/>
    <property type="project" value="InterPro"/>
</dbReference>
<dbReference type="InterPro" id="IPR052715">
    <property type="entry name" value="RAYT_transposase"/>
</dbReference>
<dbReference type="Gene3D" id="3.30.70.1290">
    <property type="entry name" value="Transposase IS200-like"/>
    <property type="match status" value="1"/>
</dbReference>
<dbReference type="EMBL" id="CBTJ020000108">
    <property type="protein sequence ID" value="CDI04395.1"/>
    <property type="molecule type" value="Genomic_DNA"/>
</dbReference>
<sequence length="102" mass="11780">MPHYLRAYVSGGSSFFTVALLERRRCLLTEHIDSLRTAFAAVQQQRPFHIDAIVILPDHLHCLWALPPDDADYSTRWRLIKAAFCRSVKSGERLSKRRQRSG</sequence>
<protein>
    <recommendedName>
        <fullName evidence="1">Transposase IS200-like domain-containing protein</fullName>
    </recommendedName>
</protein>
<keyword evidence="3" id="KW-1185">Reference proteome</keyword>
<evidence type="ECO:0000259" key="1">
    <source>
        <dbReference type="SMART" id="SM01321"/>
    </source>
</evidence>
<dbReference type="InterPro" id="IPR036515">
    <property type="entry name" value="Transposase_17_sf"/>
</dbReference>
<evidence type="ECO:0000313" key="2">
    <source>
        <dbReference type="EMBL" id="CDI04395.1"/>
    </source>
</evidence>
<name>W6MCW2_9GAMM</name>
<accession>W6MCW2</accession>
<dbReference type="STRING" id="1400863.BN873_950078"/>
<dbReference type="GO" id="GO:0043565">
    <property type="term" value="F:sequence-specific DNA binding"/>
    <property type="evidence" value="ECO:0007669"/>
    <property type="project" value="TreeGrafter"/>
</dbReference>
<reference evidence="2" key="1">
    <citation type="submission" date="2013-07" db="EMBL/GenBank/DDBJ databases">
        <authorList>
            <person name="McIlroy S."/>
        </authorList>
    </citation>
    <scope>NUCLEOTIDE SEQUENCE [LARGE SCALE GENOMIC DNA]</scope>
    <source>
        <strain evidence="2">Run_A_D11</strain>
    </source>
</reference>
<reference evidence="2" key="2">
    <citation type="submission" date="2014-03" db="EMBL/GenBank/DDBJ databases">
        <title>Candidatus Competibacter-lineage genomes retrieved from metagenomes reveal functional metabolic diversity.</title>
        <authorList>
            <person name="McIlroy S.J."/>
            <person name="Albertsen M."/>
            <person name="Andresen E.K."/>
            <person name="Saunders A.M."/>
            <person name="Kristiansen R."/>
            <person name="Stokholm-Bjerregaard M."/>
            <person name="Nielsen K.L."/>
            <person name="Nielsen P.H."/>
        </authorList>
    </citation>
    <scope>NUCLEOTIDE SEQUENCE</scope>
    <source>
        <strain evidence="2">Run_A_D11</strain>
    </source>
</reference>
<proteinExistence type="predicted"/>
<feature type="domain" description="Transposase IS200-like" evidence="1">
    <location>
        <begin position="9"/>
        <end position="99"/>
    </location>
</feature>
<comment type="caution">
    <text evidence="2">The sequence shown here is derived from an EMBL/GenBank/DDBJ whole genome shotgun (WGS) entry which is preliminary data.</text>
</comment>
<evidence type="ECO:0000313" key="3">
    <source>
        <dbReference type="Proteomes" id="UP000035760"/>
    </source>
</evidence>
<dbReference type="PANTHER" id="PTHR36966">
    <property type="entry name" value="REP-ASSOCIATED TYROSINE TRANSPOSASE"/>
    <property type="match status" value="1"/>
</dbReference>
<dbReference type="OrthoDB" id="9794403at2"/>